<feature type="region of interest" description="Disordered" evidence="2">
    <location>
        <begin position="1266"/>
        <end position="1292"/>
    </location>
</feature>
<feature type="compositionally biased region" description="Polar residues" evidence="2">
    <location>
        <begin position="103"/>
        <end position="115"/>
    </location>
</feature>
<accession>A0ABR3MJU0</accession>
<evidence type="ECO:0000313" key="4">
    <source>
        <dbReference type="EMBL" id="KAL1264925.1"/>
    </source>
</evidence>
<feature type="region of interest" description="Disordered" evidence="2">
    <location>
        <begin position="94"/>
        <end position="147"/>
    </location>
</feature>
<evidence type="ECO:0000259" key="3">
    <source>
        <dbReference type="Pfam" id="PF20499"/>
    </source>
</evidence>
<dbReference type="PANTHER" id="PTHR24401">
    <property type="entry name" value="SI:CH211-243P7.3-RELATED"/>
    <property type="match status" value="1"/>
</dbReference>
<proteinExistence type="predicted"/>
<evidence type="ECO:0000313" key="5">
    <source>
        <dbReference type="Proteomes" id="UP001558613"/>
    </source>
</evidence>
<comment type="caution">
    <text evidence="4">The sequence shown here is derived from an EMBL/GenBank/DDBJ whole genome shotgun (WGS) entry which is preliminary data.</text>
</comment>
<feature type="compositionally biased region" description="Polar residues" evidence="2">
    <location>
        <begin position="57"/>
        <end position="72"/>
    </location>
</feature>
<feature type="compositionally biased region" description="Low complexity" evidence="2">
    <location>
        <begin position="116"/>
        <end position="126"/>
    </location>
</feature>
<keyword evidence="1" id="KW-0175">Coiled coil</keyword>
<dbReference type="Pfam" id="PF20499">
    <property type="entry name" value="DUF6729"/>
    <property type="match status" value="1"/>
</dbReference>
<sequence length="1533" mass="171096">MASSKSHKGMSDAVWLARLKSFAQTGVWPSREGNRPSPRQKRWHELYQKVHPPVTVHESQSTPAQSTPSISDASHAAKRAKLTLSLFERSRFGGSHVAGAKPNLSTQRKTSQIEHSSSAEASCSPSDPRPPPPPRSPKHYRPVIQPSSPFFIPPAQRSQRIIETATSSIISEFAAVRSPVSPQPEDPSDLPLLWPQTIPQQDQKWVSEAIFRVGSKGKLELRENLQLWYHPPPPALLYHQAPTPDRFFSQSLLLWMPYRLWKVRLQCTNSACARHQLCGGGLHRRVRQVLDIDRYYNLVTETLVCTRCRTSYLSWSHAVLQQLDLAHRSEFRVILTRKYACDIRVLRLLRERGMGNGPVRIIGQLRENHSEEWLKRVARYTSECVAFLNNPGLHPLHFQEPPPLIPVPSYKWLLTVYSQDILNRLDHIKASITSTYGSILKMDSTKKITKKLSGPAKGTAQWLTSVGNEIGQVLMSVLTANEGAGLDLMAAGLMERYERAGVDPPAILYVDCDCCKEVGETKLKRRFSRWPNVIVRLDIWHFMRRLAVGCTTDAHQLYPTFMARLSSCIFEWDAEDITLLRRAKRAQLTQQGYPAMTDRELDRHISKDELILHCRRRTRGEKTTARLLDMLIRELMGGKGNDALGVPLLDSVRMQHIWRVQRRHVTCIQDPPNVPLYTETGTINKGNSANSLNFQIYLLEGLLRWNQDRAAAAVAGGGSNLRTYTGELVYSVNENYNKLYGRKLVPSFTPPVIYTGELIGVQYLLRQNSQPLEDMCPTSDRTSHLLEEIDVEEQLEEDEGFIDFFGEEATVTNLVASDEPIHLPSAMLPPVASVQVPSAAPLPCVQTPTVHSVQTPSSSTSGQCPGSFSCTAALCPDSTSAQCPDSFSNTTAHSNASTSGQCPGSFSCTAALCPDSFGYTTAHSNASTSGQCPGSFSCTAALCPDSFSYTTAHSNVIYLQAVDEHCIPGMGRVDELAECLVELRTQASLTLTNQQVATIVGLWQKLDQFDKDRVTYAARHQDRLLTGRFRSPKKKAVFTPGVDSMKRCVLGSSGSPAQWPNCCRLVEMIFIRLCNIHRSPKKLRTESLSRWDFILRDYRKIRQLILSNGTVMSETALQLVEVNQRTLTTWHNTRLKGQEVSVLLQGLELPEARPVALDALPPARLQPVVPLQYSHQLHNYQMPPDTAGQAKTKFRKIQPSAACTSATATLFEPSALHPQGSAMFNQLRTIYPRPTTPQPLVPETPTAPVVSQMLLLPCPVQFYTTNPGANSSDPPANATLPTKRSYNRTGGQWPNLTGIQPLALTDPPQAQRYLPPCQRLERRSWFHGVMVSTLDFESSDPSANLGGTCVPSCGSGPQRLAQRVSPQTLKGAVRLVRKVIVKGQEHAWRMRASIPLPLACAYCIPPIEPNTNGGDPVTSFSAAHCKLQFGKYQGQRFRWLLENSLGYAVYLWLSISQETAQTTPLSENKQLFLQYTSHIREMAEEVEKYERKQEMQAEARASGDQGCLMVEFGDFQGRSMKDVYDDQSKEAQV</sequence>
<feature type="region of interest" description="Disordered" evidence="2">
    <location>
        <begin position="26"/>
        <end position="76"/>
    </location>
</feature>
<feature type="domain" description="DUF6729" evidence="3">
    <location>
        <begin position="194"/>
        <end position="422"/>
    </location>
</feature>
<evidence type="ECO:0000256" key="1">
    <source>
        <dbReference type="SAM" id="Coils"/>
    </source>
</evidence>
<dbReference type="InterPro" id="IPR046616">
    <property type="entry name" value="DUF6729"/>
</dbReference>
<keyword evidence="5" id="KW-1185">Reference proteome</keyword>
<name>A0ABR3MJU0_9TELE</name>
<organism evidence="4 5">
    <name type="scientific">Cirrhinus molitorella</name>
    <name type="common">mud carp</name>
    <dbReference type="NCBI Taxonomy" id="172907"/>
    <lineage>
        <taxon>Eukaryota</taxon>
        <taxon>Metazoa</taxon>
        <taxon>Chordata</taxon>
        <taxon>Craniata</taxon>
        <taxon>Vertebrata</taxon>
        <taxon>Euteleostomi</taxon>
        <taxon>Actinopterygii</taxon>
        <taxon>Neopterygii</taxon>
        <taxon>Teleostei</taxon>
        <taxon>Ostariophysi</taxon>
        <taxon>Cypriniformes</taxon>
        <taxon>Cyprinidae</taxon>
        <taxon>Labeoninae</taxon>
        <taxon>Labeonini</taxon>
        <taxon>Cirrhinus</taxon>
    </lineage>
</organism>
<gene>
    <name evidence="4" type="ORF">QQF64_002952</name>
</gene>
<dbReference type="Proteomes" id="UP001558613">
    <property type="component" value="Unassembled WGS sequence"/>
</dbReference>
<dbReference type="EMBL" id="JAYMGO010000011">
    <property type="protein sequence ID" value="KAL1264925.1"/>
    <property type="molecule type" value="Genomic_DNA"/>
</dbReference>
<feature type="coiled-coil region" evidence="1">
    <location>
        <begin position="1472"/>
        <end position="1499"/>
    </location>
</feature>
<dbReference type="PANTHER" id="PTHR24401:SF29">
    <property type="entry name" value="SI:CH211-243P7.3-RELATED"/>
    <property type="match status" value="1"/>
</dbReference>
<evidence type="ECO:0000256" key="2">
    <source>
        <dbReference type="SAM" id="MobiDB-lite"/>
    </source>
</evidence>
<protein>
    <recommendedName>
        <fullName evidence="3">DUF6729 domain-containing protein</fullName>
    </recommendedName>
</protein>
<reference evidence="4 5" key="1">
    <citation type="submission" date="2023-09" db="EMBL/GenBank/DDBJ databases">
        <authorList>
            <person name="Wang M."/>
        </authorList>
    </citation>
    <scope>NUCLEOTIDE SEQUENCE [LARGE SCALE GENOMIC DNA]</scope>
    <source>
        <strain evidence="4">GT-2023</strain>
        <tissue evidence="4">Liver</tissue>
    </source>
</reference>